<dbReference type="GO" id="GO:0046656">
    <property type="term" value="P:folic acid biosynthetic process"/>
    <property type="evidence" value="ECO:0007669"/>
    <property type="project" value="UniProtKB-KW"/>
</dbReference>
<dbReference type="GO" id="GO:0005524">
    <property type="term" value="F:ATP binding"/>
    <property type="evidence" value="ECO:0007669"/>
    <property type="project" value="UniProtKB-KW"/>
</dbReference>
<comment type="pathway">
    <text evidence="1">Cofactor biosynthesis; tetrahydrofolate biosynthesis; 2-amino-4-hydroxy-6-hydroxymethyl-7,8-dihydropteridine diphosphate from 7,8-dihydroneopterin triphosphate: step 4/4.</text>
</comment>
<dbReference type="EC" id="2.7.6.3" evidence="3"/>
<gene>
    <name evidence="14" type="primary">folK</name>
    <name evidence="14" type="ORF">G3I74_07460</name>
</gene>
<sequence length="206" mass="22411">MAAIETRQAGRGARFALGRHPDRARPQARSVVKVIAVEHAVDVYLGLGSNRDPGRHIAAGFRALREAFGEIDASPVYVSPAVGFDGADFLNAAARICTDWPVGRLKAWLTALENAHGRDRSQPKFSDRSLDIDILLHGQKVGQFDGLTLPRDEILEHAHVLKPLADIAPDLRHPVTGRTIAEHWRQFQGDRSLRPVDAEGGSAPSG</sequence>
<evidence type="ECO:0000256" key="4">
    <source>
        <dbReference type="ARBA" id="ARBA00016218"/>
    </source>
</evidence>
<evidence type="ECO:0000256" key="3">
    <source>
        <dbReference type="ARBA" id="ARBA00013253"/>
    </source>
</evidence>
<dbReference type="NCBIfam" id="TIGR01498">
    <property type="entry name" value="folK"/>
    <property type="match status" value="1"/>
</dbReference>
<dbReference type="PANTHER" id="PTHR43071:SF1">
    <property type="entry name" value="2-AMINO-4-HYDROXY-6-HYDROXYMETHYLDIHYDROPTERIDINE PYROPHOSPHOKINASE"/>
    <property type="match status" value="1"/>
</dbReference>
<evidence type="ECO:0000256" key="1">
    <source>
        <dbReference type="ARBA" id="ARBA00005051"/>
    </source>
</evidence>
<evidence type="ECO:0000256" key="6">
    <source>
        <dbReference type="ARBA" id="ARBA00022741"/>
    </source>
</evidence>
<evidence type="ECO:0000256" key="9">
    <source>
        <dbReference type="ARBA" id="ARBA00022909"/>
    </source>
</evidence>
<dbReference type="SUPFAM" id="SSF55083">
    <property type="entry name" value="6-hydroxymethyl-7,8-dihydropterin pyrophosphokinase, HPPK"/>
    <property type="match status" value="1"/>
</dbReference>
<evidence type="ECO:0000256" key="8">
    <source>
        <dbReference type="ARBA" id="ARBA00022840"/>
    </source>
</evidence>
<protein>
    <recommendedName>
        <fullName evidence="4">2-amino-4-hydroxy-6-hydroxymethyldihydropteridine pyrophosphokinase</fullName>
        <ecNumber evidence="3">2.7.6.3</ecNumber>
    </recommendedName>
    <alternativeName>
        <fullName evidence="11">6-hydroxymethyl-7,8-dihydropterin pyrophosphokinase</fullName>
    </alternativeName>
    <alternativeName>
        <fullName evidence="12">7,8-dihydro-6-hydroxymethylpterin-pyrophosphokinase</fullName>
    </alternativeName>
</protein>
<keyword evidence="9" id="KW-0289">Folate biosynthesis</keyword>
<evidence type="ECO:0000256" key="10">
    <source>
        <dbReference type="ARBA" id="ARBA00029409"/>
    </source>
</evidence>
<keyword evidence="7 14" id="KW-0418">Kinase</keyword>
<dbReference type="GO" id="GO:0046654">
    <property type="term" value="P:tetrahydrofolate biosynthetic process"/>
    <property type="evidence" value="ECO:0007669"/>
    <property type="project" value="UniProtKB-UniPathway"/>
</dbReference>
<dbReference type="PANTHER" id="PTHR43071">
    <property type="entry name" value="2-AMINO-4-HYDROXY-6-HYDROXYMETHYLDIHYDROPTERIDINE PYROPHOSPHOKINASE"/>
    <property type="match status" value="1"/>
</dbReference>
<keyword evidence="5 14" id="KW-0808">Transferase</keyword>
<dbReference type="Gene3D" id="3.30.70.560">
    <property type="entry name" value="7,8-Dihydro-6-hydroxymethylpterin-pyrophosphokinase HPPK"/>
    <property type="match status" value="1"/>
</dbReference>
<dbReference type="AlphaFoldDB" id="A0A845VE78"/>
<dbReference type="Proteomes" id="UP000484885">
    <property type="component" value="Unassembled WGS sequence"/>
</dbReference>
<evidence type="ECO:0000256" key="2">
    <source>
        <dbReference type="ARBA" id="ARBA00005810"/>
    </source>
</evidence>
<accession>A0A845VE78</accession>
<evidence type="ECO:0000256" key="12">
    <source>
        <dbReference type="ARBA" id="ARBA00033413"/>
    </source>
</evidence>
<dbReference type="InterPro" id="IPR000550">
    <property type="entry name" value="Hppk"/>
</dbReference>
<evidence type="ECO:0000259" key="13">
    <source>
        <dbReference type="Pfam" id="PF01288"/>
    </source>
</evidence>
<dbReference type="EMBL" id="JAAGSC010000040">
    <property type="protein sequence ID" value="NDY95559.1"/>
    <property type="molecule type" value="Genomic_DNA"/>
</dbReference>
<keyword evidence="6" id="KW-0547">Nucleotide-binding</keyword>
<comment type="function">
    <text evidence="10">Catalyzes the transfer of pyrophosphate from adenosine triphosphate (ATP) to 6-hydroxymethyl-7,8-dihydropterin, an enzymatic step in folate biosynthesis pathway.</text>
</comment>
<evidence type="ECO:0000313" key="15">
    <source>
        <dbReference type="Proteomes" id="UP000484885"/>
    </source>
</evidence>
<dbReference type="GO" id="GO:0016301">
    <property type="term" value="F:kinase activity"/>
    <property type="evidence" value="ECO:0007669"/>
    <property type="project" value="UniProtKB-KW"/>
</dbReference>
<dbReference type="InterPro" id="IPR035907">
    <property type="entry name" value="Hppk_sf"/>
</dbReference>
<reference evidence="14 15" key="1">
    <citation type="submission" date="2020-02" db="EMBL/GenBank/DDBJ databases">
        <authorList>
            <person name="Zhang X.-Y."/>
        </authorList>
    </citation>
    <scope>NUCLEOTIDE SEQUENCE [LARGE SCALE GENOMIC DNA]</scope>
    <source>
        <strain evidence="14 15">C33</strain>
    </source>
</reference>
<evidence type="ECO:0000256" key="5">
    <source>
        <dbReference type="ARBA" id="ARBA00022679"/>
    </source>
</evidence>
<comment type="caution">
    <text evidence="14">The sequence shown here is derived from an EMBL/GenBank/DDBJ whole genome shotgun (WGS) entry which is preliminary data.</text>
</comment>
<evidence type="ECO:0000256" key="7">
    <source>
        <dbReference type="ARBA" id="ARBA00022777"/>
    </source>
</evidence>
<evidence type="ECO:0000256" key="11">
    <source>
        <dbReference type="ARBA" id="ARBA00029766"/>
    </source>
</evidence>
<proteinExistence type="inferred from homology"/>
<comment type="similarity">
    <text evidence="2">Belongs to the HPPK family.</text>
</comment>
<feature type="domain" description="7,8-dihydro-6-hydroxymethylpterin-pyrophosphokinase" evidence="13">
    <location>
        <begin position="44"/>
        <end position="169"/>
    </location>
</feature>
<evidence type="ECO:0000313" key="14">
    <source>
        <dbReference type="EMBL" id="NDY95559.1"/>
    </source>
</evidence>
<organism evidence="14 15">
    <name type="scientific">Wenzhouxiangella limi</name>
    <dbReference type="NCBI Taxonomy" id="2707351"/>
    <lineage>
        <taxon>Bacteria</taxon>
        <taxon>Pseudomonadati</taxon>
        <taxon>Pseudomonadota</taxon>
        <taxon>Gammaproteobacteria</taxon>
        <taxon>Chromatiales</taxon>
        <taxon>Wenzhouxiangellaceae</taxon>
        <taxon>Wenzhouxiangella</taxon>
    </lineage>
</organism>
<dbReference type="Pfam" id="PF01288">
    <property type="entry name" value="HPPK"/>
    <property type="match status" value="1"/>
</dbReference>
<name>A0A845VE78_9GAMM</name>
<keyword evidence="8" id="KW-0067">ATP-binding</keyword>
<dbReference type="UniPathway" id="UPA00077">
    <property type="reaction ID" value="UER00155"/>
</dbReference>
<keyword evidence="15" id="KW-1185">Reference proteome</keyword>
<dbReference type="GO" id="GO:0003848">
    <property type="term" value="F:2-amino-4-hydroxy-6-hydroxymethyldihydropteridine diphosphokinase activity"/>
    <property type="evidence" value="ECO:0007669"/>
    <property type="project" value="UniProtKB-EC"/>
</dbReference>